<keyword evidence="2 3" id="KW-0040">ANK repeat</keyword>
<dbReference type="EMBL" id="RMBX01000002">
    <property type="protein sequence ID" value="RPD42281.1"/>
    <property type="molecule type" value="Genomic_DNA"/>
</dbReference>
<reference evidence="5" key="1">
    <citation type="submission" date="2018-11" db="EMBL/GenBank/DDBJ databases">
        <title>Chitinophaga lutea sp.nov., isolate from arsenic contaminated soil.</title>
        <authorList>
            <person name="Zong Y."/>
        </authorList>
    </citation>
    <scope>NUCLEOTIDE SEQUENCE [LARGE SCALE GENOMIC DNA]</scope>
    <source>
        <strain evidence="5">YLT18</strain>
    </source>
</reference>
<keyword evidence="1" id="KW-0677">Repeat</keyword>
<comment type="caution">
    <text evidence="4">The sequence shown here is derived from an EMBL/GenBank/DDBJ whole genome shotgun (WGS) entry which is preliminary data.</text>
</comment>
<proteinExistence type="predicted"/>
<accession>A0A3N4MEQ0</accession>
<organism evidence="4 5">
    <name type="scientific">Chitinophaga barathri</name>
    <dbReference type="NCBI Taxonomy" id="1647451"/>
    <lineage>
        <taxon>Bacteria</taxon>
        <taxon>Pseudomonadati</taxon>
        <taxon>Bacteroidota</taxon>
        <taxon>Chitinophagia</taxon>
        <taxon>Chitinophagales</taxon>
        <taxon>Chitinophagaceae</taxon>
        <taxon>Chitinophaga</taxon>
    </lineage>
</organism>
<dbReference type="PROSITE" id="PS50088">
    <property type="entry name" value="ANK_REPEAT"/>
    <property type="match status" value="1"/>
</dbReference>
<dbReference type="PROSITE" id="PS50297">
    <property type="entry name" value="ANK_REP_REGION"/>
    <property type="match status" value="1"/>
</dbReference>
<dbReference type="PANTHER" id="PTHR24173">
    <property type="entry name" value="ANKYRIN REPEAT CONTAINING"/>
    <property type="match status" value="1"/>
</dbReference>
<name>A0A3N4MEQ0_9BACT</name>
<dbReference type="Pfam" id="PF12796">
    <property type="entry name" value="Ank_2"/>
    <property type="match status" value="1"/>
</dbReference>
<protein>
    <submittedName>
        <fullName evidence="4">Ankyrin repeat domain-containing protein</fullName>
    </submittedName>
</protein>
<evidence type="ECO:0000313" key="4">
    <source>
        <dbReference type="EMBL" id="RPD42281.1"/>
    </source>
</evidence>
<evidence type="ECO:0000313" key="5">
    <source>
        <dbReference type="Proteomes" id="UP000279089"/>
    </source>
</evidence>
<gene>
    <name evidence="4" type="ORF">EG028_03635</name>
</gene>
<keyword evidence="5" id="KW-1185">Reference proteome</keyword>
<dbReference type="OrthoDB" id="928522at2"/>
<sequence>MPQSAITDAIFQKAVDAVSSGDLGELQHLLAWHPHLASYRHHTPDDGYFKQPYLLWFIADNPVEHDHLPENITGIAEVIIKTIRQHAPELLQEQMDYALGLVATGRVPREHGVQLDLIDLLIDNGAKPGSGIGALAHNNIDAAQKLIDRGGDLTLAAAVCLRRTDWLPALLEHSNPAERQVAFVAAAFYGYADMLSLLLKHGVDIDALPGKGYGFHSHATALHQAVSSGSLEAVKVLVEAGADTNIPDLIYHGTPLGWAVYMQNTGETGERDKEKFALIETYLKDK</sequence>
<dbReference type="InterPro" id="IPR036770">
    <property type="entry name" value="Ankyrin_rpt-contain_sf"/>
</dbReference>
<dbReference type="SUPFAM" id="SSF48403">
    <property type="entry name" value="Ankyrin repeat"/>
    <property type="match status" value="1"/>
</dbReference>
<dbReference type="AlphaFoldDB" id="A0A3N4MEQ0"/>
<evidence type="ECO:0000256" key="1">
    <source>
        <dbReference type="ARBA" id="ARBA00022737"/>
    </source>
</evidence>
<evidence type="ECO:0000256" key="2">
    <source>
        <dbReference type="ARBA" id="ARBA00023043"/>
    </source>
</evidence>
<dbReference type="PANTHER" id="PTHR24173:SF74">
    <property type="entry name" value="ANKYRIN REPEAT DOMAIN-CONTAINING PROTEIN 16"/>
    <property type="match status" value="1"/>
</dbReference>
<dbReference type="InterPro" id="IPR002110">
    <property type="entry name" value="Ankyrin_rpt"/>
</dbReference>
<dbReference type="Proteomes" id="UP000279089">
    <property type="component" value="Unassembled WGS sequence"/>
</dbReference>
<evidence type="ECO:0000256" key="3">
    <source>
        <dbReference type="PROSITE-ProRule" id="PRU00023"/>
    </source>
</evidence>
<dbReference type="RefSeq" id="WP_120515574.1">
    <property type="nucleotide sequence ID" value="NZ_QXZY01000003.1"/>
</dbReference>
<dbReference type="Gene3D" id="1.25.40.20">
    <property type="entry name" value="Ankyrin repeat-containing domain"/>
    <property type="match status" value="1"/>
</dbReference>
<dbReference type="SMART" id="SM00248">
    <property type="entry name" value="ANK"/>
    <property type="match status" value="3"/>
</dbReference>
<feature type="repeat" description="ANK" evidence="3">
    <location>
        <begin position="217"/>
        <end position="249"/>
    </location>
</feature>